<keyword evidence="4" id="KW-1185">Reference proteome</keyword>
<evidence type="ECO:0000313" key="3">
    <source>
        <dbReference type="EMBL" id="KAG7529034.1"/>
    </source>
</evidence>
<dbReference type="AlphaFoldDB" id="A0A8K0NL49"/>
<feature type="compositionally biased region" description="Polar residues" evidence="2">
    <location>
        <begin position="24"/>
        <end position="33"/>
    </location>
</feature>
<feature type="coiled-coil region" evidence="1">
    <location>
        <begin position="406"/>
        <end position="443"/>
    </location>
</feature>
<feature type="region of interest" description="Disordered" evidence="2">
    <location>
        <begin position="1"/>
        <end position="133"/>
    </location>
</feature>
<evidence type="ECO:0000313" key="4">
    <source>
        <dbReference type="Proteomes" id="UP000812966"/>
    </source>
</evidence>
<dbReference type="Gene3D" id="1.20.5.300">
    <property type="match status" value="1"/>
</dbReference>
<feature type="compositionally biased region" description="Low complexity" evidence="2">
    <location>
        <begin position="42"/>
        <end position="56"/>
    </location>
</feature>
<evidence type="ECO:0000256" key="2">
    <source>
        <dbReference type="SAM" id="MobiDB-lite"/>
    </source>
</evidence>
<feature type="compositionally biased region" description="Low complexity" evidence="2">
    <location>
        <begin position="654"/>
        <end position="666"/>
    </location>
</feature>
<organism evidence="3 4">
    <name type="scientific">Filobasidium floriforme</name>
    <dbReference type="NCBI Taxonomy" id="5210"/>
    <lineage>
        <taxon>Eukaryota</taxon>
        <taxon>Fungi</taxon>
        <taxon>Dikarya</taxon>
        <taxon>Basidiomycota</taxon>
        <taxon>Agaricomycotina</taxon>
        <taxon>Tremellomycetes</taxon>
        <taxon>Filobasidiales</taxon>
        <taxon>Filobasidiaceae</taxon>
        <taxon>Filobasidium</taxon>
    </lineage>
</organism>
<sequence length="816" mass="89036">MLEPRRSGESPARTGTIRFPGRSLDTNFSTRATQLRDMYADSSLGSTNSSPSDNSSFETPIRPASHMDSRSQVPPSRILQESPSIQMNRAKVSGANRGSSLMAASPVPSRPVNVPQPSRSNTQPQPTPSRLAAPIVLGPPVIAPPVIARSSQGQSSQPARPVRTYASPPTTQQPTRSNSSSSSMNPPPPPVAGVAQRQSGHQLQKMLATANNNAKDISDHTRTLALHAQQIQEQGKASTGLEKIVEELRQQMNRLAQEHVNVKAQLADLQERVESGAVGCQVDVDEGLTKVVSVVVRAAASVAYGCTPPKAYPAEEEEWPRVEAADGSLGELAMRWDLDQHFTSDRNTVQTNKLLTILKYQIGNLPLTADIPRESVPPYLDNANLYNNAISVLFRQYQAAMKKKKASEARTRQMELAEEIAEMEEQGASEAEIQAKKDELEEMNKGQGVPRKYLKGNVKSKANTVQRWISARRPLTEYKGPEYDCLDSVFCTVPLYCVNPDVEDEGKIWCWPDMQGVYSEQFIKAWRTIYFLRHSTLGKGGGVQASPEPPGGAVRQKAIPLFPSRYVDLHTGPQEWMFAQSWLEDEDNADQVDMLVVPATQPTSVQEVLTSNWYATHAWVTKSKARTGASAKTGATTKKQTKGAGSSGGKGRTKSTTPAAMAASSSGVDANRQRGIRGESIPGNFDGGRMHTGSMSPVPASQPTHFNTRNIPGLSVTNRMQKSPSCDGLSPVGDARSPTDRHQDENHNQFQGFRMDIDPPAAIRTYYEDFTSPDESQGAGYTHMGGMPGNEDLEMTPEELRQAMAAYPDLFTDINN</sequence>
<dbReference type="OrthoDB" id="2601863at2759"/>
<feature type="compositionally biased region" description="Polar residues" evidence="2">
    <location>
        <begin position="149"/>
        <end position="158"/>
    </location>
</feature>
<keyword evidence="1" id="KW-0175">Coiled coil</keyword>
<feature type="coiled-coil region" evidence="1">
    <location>
        <begin position="238"/>
        <end position="272"/>
    </location>
</feature>
<feature type="compositionally biased region" description="Polar residues" evidence="2">
    <location>
        <begin position="70"/>
        <end position="87"/>
    </location>
</feature>
<dbReference type="Proteomes" id="UP000812966">
    <property type="component" value="Unassembled WGS sequence"/>
</dbReference>
<reference evidence="3" key="1">
    <citation type="submission" date="2020-04" db="EMBL/GenBank/DDBJ databases">
        <title>Analysis of mating type loci in Filobasidium floriforme.</title>
        <authorList>
            <person name="Nowrousian M."/>
        </authorList>
    </citation>
    <scope>NUCLEOTIDE SEQUENCE</scope>
    <source>
        <strain evidence="3">CBS 6242</strain>
    </source>
</reference>
<gene>
    <name evidence="3" type="ORF">FFLO_05796</name>
</gene>
<feature type="region of interest" description="Disordered" evidence="2">
    <location>
        <begin position="715"/>
        <end position="746"/>
    </location>
</feature>
<accession>A0A8K0NL49</accession>
<proteinExistence type="predicted"/>
<feature type="compositionally biased region" description="Basic and acidic residues" evidence="2">
    <location>
        <begin position="737"/>
        <end position="746"/>
    </location>
</feature>
<feature type="compositionally biased region" description="Polar residues" evidence="2">
    <location>
        <begin position="115"/>
        <end position="124"/>
    </location>
</feature>
<protein>
    <submittedName>
        <fullName evidence="3">Uncharacterized protein</fullName>
    </submittedName>
</protein>
<dbReference type="EMBL" id="JABELV010000158">
    <property type="protein sequence ID" value="KAG7529034.1"/>
    <property type="molecule type" value="Genomic_DNA"/>
</dbReference>
<evidence type="ECO:0000256" key="1">
    <source>
        <dbReference type="SAM" id="Coils"/>
    </source>
</evidence>
<feature type="compositionally biased region" description="Low complexity" evidence="2">
    <location>
        <begin position="626"/>
        <end position="644"/>
    </location>
</feature>
<name>A0A8K0NL49_9TREE</name>
<comment type="caution">
    <text evidence="3">The sequence shown here is derived from an EMBL/GenBank/DDBJ whole genome shotgun (WGS) entry which is preliminary data.</text>
</comment>
<feature type="compositionally biased region" description="Polar residues" evidence="2">
    <location>
        <begin position="715"/>
        <end position="724"/>
    </location>
</feature>
<feature type="compositionally biased region" description="Low complexity" evidence="2">
    <location>
        <begin position="167"/>
        <end position="184"/>
    </location>
</feature>
<feature type="region of interest" description="Disordered" evidence="2">
    <location>
        <begin position="146"/>
        <end position="204"/>
    </location>
</feature>
<feature type="region of interest" description="Disordered" evidence="2">
    <location>
        <begin position="624"/>
        <end position="677"/>
    </location>
</feature>